<organism evidence="4">
    <name type="scientific">Cyprinus carpio</name>
    <name type="common">Common carp</name>
    <dbReference type="NCBI Taxonomy" id="7962"/>
    <lineage>
        <taxon>Eukaryota</taxon>
        <taxon>Metazoa</taxon>
        <taxon>Chordata</taxon>
        <taxon>Craniata</taxon>
        <taxon>Vertebrata</taxon>
        <taxon>Euteleostomi</taxon>
        <taxon>Actinopterygii</taxon>
        <taxon>Neopterygii</taxon>
        <taxon>Teleostei</taxon>
        <taxon>Ostariophysi</taxon>
        <taxon>Cypriniformes</taxon>
        <taxon>Cyprinidae</taxon>
        <taxon>Cyprininae</taxon>
        <taxon>Cyprinus</taxon>
    </lineage>
</organism>
<evidence type="ECO:0000256" key="2">
    <source>
        <dbReference type="SAM" id="SignalP"/>
    </source>
</evidence>
<proteinExistence type="predicted"/>
<feature type="domain" description="Immunoglobulin" evidence="3">
    <location>
        <begin position="232"/>
        <end position="334"/>
    </location>
</feature>
<dbReference type="InterPro" id="IPR013106">
    <property type="entry name" value="Ig_V-set"/>
</dbReference>
<gene>
    <name evidence="4" type="primary">LOC109054091</name>
</gene>
<feature type="chain" id="PRO_5040216611" evidence="2">
    <location>
        <begin position="20"/>
        <end position="381"/>
    </location>
</feature>
<keyword evidence="1" id="KW-1133">Transmembrane helix</keyword>
<dbReference type="Proteomes" id="UP001155660">
    <property type="component" value="Chromosome B22"/>
</dbReference>
<dbReference type="SMART" id="SM00409">
    <property type="entry name" value="IG"/>
    <property type="match status" value="3"/>
</dbReference>
<name>A0A9R0AN34_CYPCA</name>
<feature type="domain" description="Immunoglobulin" evidence="3">
    <location>
        <begin position="131"/>
        <end position="224"/>
    </location>
</feature>
<dbReference type="InterPro" id="IPR036179">
    <property type="entry name" value="Ig-like_dom_sf"/>
</dbReference>
<protein>
    <submittedName>
        <fullName evidence="4">T-lymphocyte surface antigen Ly-9-like</fullName>
    </submittedName>
</protein>
<feature type="signal peptide" evidence="2">
    <location>
        <begin position="1"/>
        <end position="19"/>
    </location>
</feature>
<evidence type="ECO:0000313" key="4">
    <source>
        <dbReference type="RefSeq" id="XP_042604493.1"/>
    </source>
</evidence>
<dbReference type="AlphaFoldDB" id="A0A9R0AN34"/>
<dbReference type="Pfam" id="PF07686">
    <property type="entry name" value="V-set"/>
    <property type="match status" value="1"/>
</dbReference>
<keyword evidence="2" id="KW-0732">Signal</keyword>
<keyword evidence="1" id="KW-0472">Membrane</keyword>
<dbReference type="InterPro" id="IPR003599">
    <property type="entry name" value="Ig_sub"/>
</dbReference>
<accession>A0A9R0AN34</accession>
<dbReference type="SUPFAM" id="SSF48726">
    <property type="entry name" value="Immunoglobulin"/>
    <property type="match status" value="3"/>
</dbReference>
<dbReference type="PANTHER" id="PTHR21063">
    <property type="entry name" value="LFA-3"/>
    <property type="match status" value="1"/>
</dbReference>
<dbReference type="InterPro" id="IPR013783">
    <property type="entry name" value="Ig-like_fold"/>
</dbReference>
<sequence length="381" mass="42246">MRNNPFPFWLLLFAYGVFGADGVKSVSVSVMVGDSVTLHTDDTEIQGVLELVWKIQGENKFIAEIDKEINKLSVPGNDEEPFRGRLKLDDQTGSLTITNLTTTDSRVYELQIKNSRETKSKIFNVDVSDVVESVSVMEGDTVTLHTGVTEIQREDKILWKFGDKATLIANLNGAVDGWRNVVYLNDQNGHLTFRNIQSNQHGKYEVEVISSSMVLHRIFRIAFNGVFSLDGVKKMSVWEGNSFTLQTRITDIPGDDVIEWTFGPQNTSIVKTDREKAILRYNEDDVRFTNRLHLDIKTGDLTISNIKTDVAGLYHIKITKSMYAIQKSFSVTVSESGLSLGVVIGIVAAVLLVVAVAAGVIVMICKSKGKSYIQTGQGNST</sequence>
<dbReference type="PANTHER" id="PTHR21063:SF4">
    <property type="entry name" value="CD48 ANTIGEN-RELATED"/>
    <property type="match status" value="1"/>
</dbReference>
<reference evidence="4" key="1">
    <citation type="submission" date="2025-08" db="UniProtKB">
        <authorList>
            <consortium name="RefSeq"/>
        </authorList>
    </citation>
    <scope>IDENTIFICATION</scope>
    <source>
        <tissue evidence="4">Muscle</tissue>
    </source>
</reference>
<feature type="domain" description="Immunoglobulin" evidence="3">
    <location>
        <begin position="25"/>
        <end position="128"/>
    </location>
</feature>
<evidence type="ECO:0000256" key="1">
    <source>
        <dbReference type="SAM" id="Phobius"/>
    </source>
</evidence>
<dbReference type="KEGG" id="ccar:109054091"/>
<dbReference type="RefSeq" id="XP_042604493.1">
    <property type="nucleotide sequence ID" value="XM_042748559.1"/>
</dbReference>
<dbReference type="Gene3D" id="2.60.40.10">
    <property type="entry name" value="Immunoglobulins"/>
    <property type="match status" value="3"/>
</dbReference>
<keyword evidence="1" id="KW-0812">Transmembrane</keyword>
<dbReference type="OrthoDB" id="8948341at2759"/>
<dbReference type="GeneID" id="109054091"/>
<feature type="transmembrane region" description="Helical" evidence="1">
    <location>
        <begin position="338"/>
        <end position="364"/>
    </location>
</feature>
<evidence type="ECO:0000259" key="3">
    <source>
        <dbReference type="SMART" id="SM00409"/>
    </source>
</evidence>